<keyword evidence="6 7" id="KW-0326">Glycosidase</keyword>
<dbReference type="FunFam" id="3.20.20.80:FF:000006">
    <property type="entry name" value="Beta-galactosidase"/>
    <property type="match status" value="1"/>
</dbReference>
<organism evidence="11 12">
    <name type="scientific">Dillenia turbinata</name>
    <dbReference type="NCBI Taxonomy" id="194707"/>
    <lineage>
        <taxon>Eukaryota</taxon>
        <taxon>Viridiplantae</taxon>
        <taxon>Streptophyta</taxon>
        <taxon>Embryophyta</taxon>
        <taxon>Tracheophyta</taxon>
        <taxon>Spermatophyta</taxon>
        <taxon>Magnoliopsida</taxon>
        <taxon>eudicotyledons</taxon>
        <taxon>Gunneridae</taxon>
        <taxon>Pentapetalae</taxon>
        <taxon>Dilleniales</taxon>
        <taxon>Dilleniaceae</taxon>
        <taxon>Dillenia</taxon>
    </lineage>
</organism>
<dbReference type="EMBL" id="JBAMMX010000003">
    <property type="protein sequence ID" value="KAK6943932.1"/>
    <property type="molecule type" value="Genomic_DNA"/>
</dbReference>
<feature type="domain" description="SUEL-type lectin" evidence="10">
    <location>
        <begin position="680"/>
        <end position="765"/>
    </location>
</feature>
<gene>
    <name evidence="11" type="ORF">RJ641_025034</name>
</gene>
<dbReference type="Pfam" id="PF17834">
    <property type="entry name" value="GHD"/>
    <property type="match status" value="1"/>
</dbReference>
<keyword evidence="4 9" id="KW-0732">Signal</keyword>
<evidence type="ECO:0000256" key="8">
    <source>
        <dbReference type="RuleBase" id="RU003679"/>
    </source>
</evidence>
<evidence type="ECO:0000259" key="10">
    <source>
        <dbReference type="PROSITE" id="PS50228"/>
    </source>
</evidence>
<dbReference type="InterPro" id="IPR000922">
    <property type="entry name" value="Lectin_gal-bd_dom"/>
</dbReference>
<evidence type="ECO:0000256" key="6">
    <source>
        <dbReference type="ARBA" id="ARBA00023295"/>
    </source>
</evidence>
<evidence type="ECO:0000256" key="5">
    <source>
        <dbReference type="ARBA" id="ARBA00022801"/>
    </source>
</evidence>
<evidence type="ECO:0000256" key="9">
    <source>
        <dbReference type="SAM" id="SignalP"/>
    </source>
</evidence>
<dbReference type="GO" id="GO:0004565">
    <property type="term" value="F:beta-galactosidase activity"/>
    <property type="evidence" value="ECO:0007669"/>
    <property type="project" value="UniProtKB-EC"/>
</dbReference>
<dbReference type="InterPro" id="IPR017853">
    <property type="entry name" value="GH"/>
</dbReference>
<keyword evidence="5 7" id="KW-0378">Hydrolase</keyword>
<dbReference type="Gene3D" id="2.60.120.740">
    <property type="match status" value="1"/>
</dbReference>
<dbReference type="PROSITE" id="PS01182">
    <property type="entry name" value="GLYCOSYL_HYDROL_F35"/>
    <property type="match status" value="1"/>
</dbReference>
<protein>
    <recommendedName>
        <fullName evidence="3 7">Beta-galactosidase</fullName>
        <ecNumber evidence="3 7">3.2.1.23</ecNumber>
    </recommendedName>
</protein>
<keyword evidence="12" id="KW-1185">Reference proteome</keyword>
<name>A0AAN8WDI8_9MAGN</name>
<dbReference type="InterPro" id="IPR048913">
    <property type="entry name" value="BetaGal_gal-bd"/>
</dbReference>
<dbReference type="Pfam" id="PF02140">
    <property type="entry name" value="SUEL_Lectin"/>
    <property type="match status" value="1"/>
</dbReference>
<evidence type="ECO:0000256" key="3">
    <source>
        <dbReference type="ARBA" id="ARBA00012756"/>
    </source>
</evidence>
<dbReference type="CDD" id="cd22842">
    <property type="entry name" value="Gal_Rha_Lectin_BGal"/>
    <property type="match status" value="1"/>
</dbReference>
<dbReference type="Gene3D" id="3.20.20.80">
    <property type="entry name" value="Glycosidases"/>
    <property type="match status" value="2"/>
</dbReference>
<dbReference type="InterPro" id="IPR041392">
    <property type="entry name" value="GHD"/>
</dbReference>
<dbReference type="InterPro" id="IPR019801">
    <property type="entry name" value="Glyco_hydro_35_CS"/>
</dbReference>
<comment type="similarity">
    <text evidence="2 8">Belongs to the glycosyl hydrolase 35 family.</text>
</comment>
<feature type="chain" id="PRO_5042981666" description="Beta-galactosidase" evidence="9">
    <location>
        <begin position="23"/>
        <end position="765"/>
    </location>
</feature>
<feature type="signal peptide" evidence="9">
    <location>
        <begin position="1"/>
        <end position="22"/>
    </location>
</feature>
<accession>A0AAN8WDI8</accession>
<dbReference type="GO" id="GO:0005975">
    <property type="term" value="P:carbohydrate metabolic process"/>
    <property type="evidence" value="ECO:0007669"/>
    <property type="project" value="InterPro"/>
</dbReference>
<evidence type="ECO:0000256" key="4">
    <source>
        <dbReference type="ARBA" id="ARBA00022729"/>
    </source>
</evidence>
<reference evidence="11 12" key="1">
    <citation type="submission" date="2023-12" db="EMBL/GenBank/DDBJ databases">
        <title>A high-quality genome assembly for Dillenia turbinata (Dilleniales).</title>
        <authorList>
            <person name="Chanderbali A."/>
        </authorList>
    </citation>
    <scope>NUCLEOTIDE SEQUENCE [LARGE SCALE GENOMIC DNA]</scope>
    <source>
        <strain evidence="11">LSX21</strain>
        <tissue evidence="11">Leaf</tissue>
    </source>
</reference>
<dbReference type="PRINTS" id="PR00742">
    <property type="entry name" value="GLHYDRLASE35"/>
</dbReference>
<dbReference type="Pfam" id="PF21467">
    <property type="entry name" value="BetaGal_gal-bd"/>
    <property type="match status" value="2"/>
</dbReference>
<dbReference type="GO" id="GO:0030246">
    <property type="term" value="F:carbohydrate binding"/>
    <property type="evidence" value="ECO:0007669"/>
    <property type="project" value="InterPro"/>
</dbReference>
<dbReference type="Gene3D" id="2.60.120.260">
    <property type="entry name" value="Galactose-binding domain-like"/>
    <property type="match status" value="2"/>
</dbReference>
<dbReference type="SUPFAM" id="SSF51445">
    <property type="entry name" value="(Trans)glycosidases"/>
    <property type="match status" value="1"/>
</dbReference>
<dbReference type="EC" id="3.2.1.23" evidence="3 7"/>
<dbReference type="InterPro" id="IPR031330">
    <property type="entry name" value="Gly_Hdrlase_35_cat"/>
</dbReference>
<dbReference type="InterPro" id="IPR043159">
    <property type="entry name" value="Lectin_gal-bd_sf"/>
</dbReference>
<comment type="catalytic activity">
    <reaction evidence="1 7">
        <text>Hydrolysis of terminal non-reducing beta-D-galactose residues in beta-D-galactosides.</text>
        <dbReference type="EC" id="3.2.1.23"/>
    </reaction>
</comment>
<dbReference type="FunFam" id="2.60.120.260:FF:000142">
    <property type="entry name" value="Beta-galactosidase"/>
    <property type="match status" value="1"/>
</dbReference>
<proteinExistence type="inferred from homology"/>
<comment type="caution">
    <text evidence="11">The sequence shown here is derived from an EMBL/GenBank/DDBJ whole genome shotgun (WGS) entry which is preliminary data.</text>
</comment>
<evidence type="ECO:0000313" key="12">
    <source>
        <dbReference type="Proteomes" id="UP001370490"/>
    </source>
</evidence>
<sequence length="765" mass="86329">MEIRKSLVLVLSFFYLCSSCFATEVTYDGRAIKINGERRILISGSIHYPRSTPDMWPDLIQKAKDGGLNTIETYVFWNAHEPLYRQYDFSGNLDLVKFIKAIQGAGLYAVLRIGPYVCAEWNFGGFPVWLHNMPGIKIRTSNDVYENEMKNFTTLIVDMMRKENLFAPQGGPIIIAQIENEYGNIMGDFGDGGKRYVKWCANLAQSFNLGIPWVMFKGWGDRDPHRTAEDVAFAVARFFQYSGTFQNYYMYHGGTNFGRTAGGPYISTSYDYDAPLDEYGNLNQPKWGHLKQLHEILLSMEKVLVHGDVTHHNYDNLLSASVYSYQGNRSCFFGNAEGDKEIDFDGKKYKVPGWSVTILPDCKTEAFNTAKVNVQTSKMVKKQGPSGLKWKWRAEHFQHVKPELEHTFEANQLLDQKFFNDTSDYVWYMTSLDVKEGDPYFGVDTVLRVKNCGHILHVFVNGKHIGTRFAQNGKFKFDFEENIILKEGENLITLLSGTVGLQNYGADLATKPNGISGPVELLANNEVALDLSRTKWTYKVGLMGEERKVYSDYRRKWHGNIPTHRMFVWYKTEFKAPSGKDPVVVDLQGLGKGHAWVNGHSIGRYWPTYLARKDGCGSCNYHGTYNPDKCVTNCGNPSQRWYHVPRSFLNKKKKNMLEFGGNPSQVNFQTVTIGNAYANAEEGKMLELHCQNGKNISEIKFASFGNPQGSYGSFSKGSCESSNALSVIQKACFGKERCTIDVSEASLGRTGCNSGVNTLAVETLC</sequence>
<evidence type="ECO:0000313" key="11">
    <source>
        <dbReference type="EMBL" id="KAK6943932.1"/>
    </source>
</evidence>
<evidence type="ECO:0000256" key="1">
    <source>
        <dbReference type="ARBA" id="ARBA00001412"/>
    </source>
</evidence>
<dbReference type="PANTHER" id="PTHR23421">
    <property type="entry name" value="BETA-GALACTOSIDASE RELATED"/>
    <property type="match status" value="1"/>
</dbReference>
<dbReference type="SUPFAM" id="SSF49785">
    <property type="entry name" value="Galactose-binding domain-like"/>
    <property type="match status" value="2"/>
</dbReference>
<dbReference type="InterPro" id="IPR001944">
    <property type="entry name" value="Glycoside_Hdrlase_35"/>
</dbReference>
<dbReference type="Pfam" id="PF01301">
    <property type="entry name" value="Glyco_hydro_35"/>
    <property type="match status" value="1"/>
</dbReference>
<evidence type="ECO:0000256" key="2">
    <source>
        <dbReference type="ARBA" id="ARBA00009809"/>
    </source>
</evidence>
<dbReference type="AlphaFoldDB" id="A0AAN8WDI8"/>
<dbReference type="InterPro" id="IPR008979">
    <property type="entry name" value="Galactose-bd-like_sf"/>
</dbReference>
<dbReference type="Proteomes" id="UP001370490">
    <property type="component" value="Unassembled WGS sequence"/>
</dbReference>
<evidence type="ECO:0000256" key="7">
    <source>
        <dbReference type="RuleBase" id="RU000675"/>
    </source>
</evidence>
<dbReference type="PROSITE" id="PS50228">
    <property type="entry name" value="SUEL_LECTIN"/>
    <property type="match status" value="1"/>
</dbReference>